<accession>A0AA48KSZ7</accession>
<dbReference type="GO" id="GO:0000030">
    <property type="term" value="F:mannosyltransferase activity"/>
    <property type="evidence" value="ECO:0007669"/>
    <property type="project" value="TreeGrafter"/>
</dbReference>
<keyword evidence="3" id="KW-0812">Transmembrane</keyword>
<dbReference type="PANTHER" id="PTHR44227">
    <property type="match status" value="1"/>
</dbReference>
<feature type="transmembrane region" description="Helical" evidence="3">
    <location>
        <begin position="122"/>
        <end position="148"/>
    </location>
</feature>
<dbReference type="Gene3D" id="1.25.40.10">
    <property type="entry name" value="Tetratricopeptide repeat domain"/>
    <property type="match status" value="1"/>
</dbReference>
<feature type="transmembrane region" description="Helical" evidence="3">
    <location>
        <begin position="168"/>
        <end position="189"/>
    </location>
</feature>
<dbReference type="AlphaFoldDB" id="A0AA48KSZ7"/>
<keyword evidence="2" id="KW-0802">TPR repeat</keyword>
<dbReference type="GO" id="GO:0030968">
    <property type="term" value="P:endoplasmic reticulum unfolded protein response"/>
    <property type="evidence" value="ECO:0007669"/>
    <property type="project" value="TreeGrafter"/>
</dbReference>
<feature type="transmembrane region" description="Helical" evidence="3">
    <location>
        <begin position="445"/>
        <end position="467"/>
    </location>
</feature>
<evidence type="ECO:0000313" key="5">
    <source>
        <dbReference type="Proteomes" id="UP001333710"/>
    </source>
</evidence>
<name>A0AA48KSZ7_9ALTE</name>
<dbReference type="PANTHER" id="PTHR44227:SF3">
    <property type="entry name" value="PROTEIN O-MANNOSYL-TRANSFERASE TMTC4"/>
    <property type="match status" value="1"/>
</dbReference>
<sequence length="495" mass="56734">MLLQGGYLSRITGYFTLWLNYQFTGLDVTWYHAVNVLIHALNTLAVFFLSKLFISHFSKDTKATEHAFWALIIAALWALHPLNSQPVIYIVQRLGSLVALFVFLTVIFYIKARLSTELTSKLIFTLLTLLCVIAGIFTKQNFFVVFLFLFCWEWLQSKGKLRCYLNRLMLGGAILVVLIAPFPFMEAFWEKLDNFTRDPGATDRVSYFYTQGIVLWDYIARFVFPHPLQLEIFVPLRDSFDPLVALAFTAHLALIATALKLRATIPLFCWGVLFFYISHSVESFIFPIKDLAFEHRTYLGNFGLMLAVTGLARYWFDASPNRIVTSYITVLATLIVGLTGATLTYQRAIQWQDPLTFYERELKYSPEHIRTNASYGTELAKAGRLEEAEKYLKESIELNMAQGTISFGVLNAYMNVLYQQQKYQQAAPVVMMALRHVHYPERRSILLSNLAVGYIYMGYCDFALGLLEQALKLYPANQDAANNRNYCLKIQSGNQ</sequence>
<feature type="transmembrane region" description="Helical" evidence="3">
    <location>
        <begin position="298"/>
        <end position="316"/>
    </location>
</feature>
<feature type="transmembrane region" description="Helical" evidence="3">
    <location>
        <begin position="240"/>
        <end position="259"/>
    </location>
</feature>
<gene>
    <name evidence="4" type="ORF">MACH26_32030</name>
</gene>
<feature type="transmembrane region" description="Helical" evidence="3">
    <location>
        <begin position="322"/>
        <end position="345"/>
    </location>
</feature>
<keyword evidence="5" id="KW-1185">Reference proteome</keyword>
<dbReference type="SUPFAM" id="SSF48452">
    <property type="entry name" value="TPR-like"/>
    <property type="match status" value="1"/>
</dbReference>
<keyword evidence="3" id="KW-1133">Transmembrane helix</keyword>
<keyword evidence="3" id="KW-0472">Membrane</keyword>
<evidence type="ECO:0000313" key="4">
    <source>
        <dbReference type="EMBL" id="BDX07682.1"/>
    </source>
</evidence>
<feature type="transmembrane region" description="Helical" evidence="3">
    <location>
        <begin position="30"/>
        <end position="54"/>
    </location>
</feature>
<dbReference type="Proteomes" id="UP001333710">
    <property type="component" value="Chromosome"/>
</dbReference>
<dbReference type="KEGG" id="pmaw:MACH26_32030"/>
<evidence type="ECO:0000256" key="2">
    <source>
        <dbReference type="ARBA" id="ARBA00022803"/>
    </source>
</evidence>
<protein>
    <recommendedName>
        <fullName evidence="6">Tetratricopeptide repeat protein</fullName>
    </recommendedName>
</protein>
<evidence type="ECO:0000256" key="1">
    <source>
        <dbReference type="ARBA" id="ARBA00022737"/>
    </source>
</evidence>
<feature type="transmembrane region" description="Helical" evidence="3">
    <location>
        <begin position="66"/>
        <end position="82"/>
    </location>
</feature>
<evidence type="ECO:0008006" key="6">
    <source>
        <dbReference type="Google" id="ProtNLM"/>
    </source>
</evidence>
<dbReference type="InterPro" id="IPR011990">
    <property type="entry name" value="TPR-like_helical_dom_sf"/>
</dbReference>
<dbReference type="GO" id="GO:0035269">
    <property type="term" value="P:protein O-linked glycosylation via mannose"/>
    <property type="evidence" value="ECO:0007669"/>
    <property type="project" value="TreeGrafter"/>
</dbReference>
<proteinExistence type="predicted"/>
<reference evidence="4" key="1">
    <citation type="submission" date="2023-01" db="EMBL/GenBank/DDBJ databases">
        <title>Complete genome sequence of Planctobacterium marinum strain Dej080120_11.</title>
        <authorList>
            <person name="Ueki S."/>
            <person name="Maruyama F."/>
        </authorList>
    </citation>
    <scope>NUCLEOTIDE SEQUENCE</scope>
    <source>
        <strain evidence="4">Dej080120_11</strain>
    </source>
</reference>
<dbReference type="InterPro" id="IPR052346">
    <property type="entry name" value="O-mannosyl-transferase_TMTC"/>
</dbReference>
<evidence type="ECO:0000256" key="3">
    <source>
        <dbReference type="SAM" id="Phobius"/>
    </source>
</evidence>
<organism evidence="4 5">
    <name type="scientific">Planctobacterium marinum</name>
    <dbReference type="NCBI Taxonomy" id="1631968"/>
    <lineage>
        <taxon>Bacteria</taxon>
        <taxon>Pseudomonadati</taxon>
        <taxon>Pseudomonadota</taxon>
        <taxon>Gammaproteobacteria</taxon>
        <taxon>Alteromonadales</taxon>
        <taxon>Alteromonadaceae</taxon>
        <taxon>Planctobacterium</taxon>
    </lineage>
</organism>
<dbReference type="EMBL" id="AP027272">
    <property type="protein sequence ID" value="BDX07682.1"/>
    <property type="molecule type" value="Genomic_DNA"/>
</dbReference>
<feature type="transmembrane region" description="Helical" evidence="3">
    <location>
        <begin position="265"/>
        <end position="286"/>
    </location>
</feature>
<feature type="transmembrane region" description="Helical" evidence="3">
    <location>
        <begin position="88"/>
        <end position="110"/>
    </location>
</feature>
<keyword evidence="1" id="KW-0677">Repeat</keyword>